<dbReference type="GO" id="GO:0005634">
    <property type="term" value="C:nucleus"/>
    <property type="evidence" value="ECO:0007669"/>
    <property type="project" value="UniProtKB-SubCell"/>
</dbReference>
<keyword evidence="7" id="KW-0106">Calcium</keyword>
<keyword evidence="14" id="KW-1185">Reference proteome</keyword>
<protein>
    <submittedName>
        <fullName evidence="13">Calcium-dependent lipid-binding (CaLB domain) family protein</fullName>
    </submittedName>
</protein>
<dbReference type="SMART" id="SM00239">
    <property type="entry name" value="C2"/>
    <property type="match status" value="1"/>
</dbReference>
<evidence type="ECO:0000313" key="14">
    <source>
        <dbReference type="Proteomes" id="UP001140206"/>
    </source>
</evidence>
<evidence type="ECO:0000256" key="10">
    <source>
        <dbReference type="ARBA" id="ARBA00023242"/>
    </source>
</evidence>
<dbReference type="GO" id="GO:0009738">
    <property type="term" value="P:abscisic acid-activated signaling pathway"/>
    <property type="evidence" value="ECO:0007669"/>
    <property type="project" value="UniProtKB-KW"/>
</dbReference>
<keyword evidence="3" id="KW-0343">GTPase activation</keyword>
<reference evidence="13" key="1">
    <citation type="submission" date="2022-08" db="EMBL/GenBank/DDBJ databases">
        <authorList>
            <person name="Marques A."/>
        </authorList>
    </citation>
    <scope>NUCLEOTIDE SEQUENCE</scope>
    <source>
        <strain evidence="13">RhyPub2mFocal</strain>
        <tissue evidence="13">Leaves</tissue>
    </source>
</reference>
<dbReference type="Pfam" id="PF00168">
    <property type="entry name" value="C2"/>
    <property type="match status" value="1"/>
</dbReference>
<dbReference type="InterPro" id="IPR000008">
    <property type="entry name" value="C2_dom"/>
</dbReference>
<dbReference type="GO" id="GO:0008289">
    <property type="term" value="F:lipid binding"/>
    <property type="evidence" value="ECO:0007669"/>
    <property type="project" value="UniProtKB-KW"/>
</dbReference>
<organism evidence="13 14">
    <name type="scientific">Rhynchospora pubera</name>
    <dbReference type="NCBI Taxonomy" id="906938"/>
    <lineage>
        <taxon>Eukaryota</taxon>
        <taxon>Viridiplantae</taxon>
        <taxon>Streptophyta</taxon>
        <taxon>Embryophyta</taxon>
        <taxon>Tracheophyta</taxon>
        <taxon>Spermatophyta</taxon>
        <taxon>Magnoliopsida</taxon>
        <taxon>Liliopsida</taxon>
        <taxon>Poales</taxon>
        <taxon>Cyperaceae</taxon>
        <taxon>Cyperoideae</taxon>
        <taxon>Rhynchosporeae</taxon>
        <taxon>Rhynchospora</taxon>
    </lineage>
</organism>
<proteinExistence type="inferred from homology"/>
<dbReference type="Gene3D" id="2.60.40.150">
    <property type="entry name" value="C2 domain"/>
    <property type="match status" value="1"/>
</dbReference>
<dbReference type="GO" id="GO:0005886">
    <property type="term" value="C:plasma membrane"/>
    <property type="evidence" value="ECO:0007669"/>
    <property type="project" value="UniProtKB-SubCell"/>
</dbReference>
<sequence>MEKLMGLLKVKVVRGVNLAKRDARGSDPYVVIRMGNQKVKTSVKKKDVNPEWNEELTLSVSDPTVPIKLEILDKDTFTKDDLMGEADFTIHDLAEVAQMNLSSIAHDTIVKTLHPTKQNSFVSDSHVTVKNGKVFQDLHLRLKNVDTGDIYLQLQWVKITPSAH</sequence>
<evidence type="ECO:0000256" key="3">
    <source>
        <dbReference type="ARBA" id="ARBA00022468"/>
    </source>
</evidence>
<keyword evidence="8" id="KW-0446">Lipid-binding</keyword>
<evidence type="ECO:0000256" key="5">
    <source>
        <dbReference type="ARBA" id="ARBA00022682"/>
    </source>
</evidence>
<evidence type="ECO:0000256" key="11">
    <source>
        <dbReference type="ARBA" id="ARBA00024037"/>
    </source>
</evidence>
<comment type="subcellular location">
    <subcellularLocation>
        <location evidence="2">Cell membrane</location>
    </subcellularLocation>
    <subcellularLocation>
        <location evidence="1">Nucleus</location>
    </subcellularLocation>
</comment>
<evidence type="ECO:0000256" key="7">
    <source>
        <dbReference type="ARBA" id="ARBA00022837"/>
    </source>
</evidence>
<name>A0AAV8BR59_9POAL</name>
<evidence type="ECO:0000256" key="6">
    <source>
        <dbReference type="ARBA" id="ARBA00022723"/>
    </source>
</evidence>
<dbReference type="InterPro" id="IPR044562">
    <property type="entry name" value="CAR1-11"/>
</dbReference>
<dbReference type="PROSITE" id="PS50004">
    <property type="entry name" value="C2"/>
    <property type="match status" value="1"/>
</dbReference>
<evidence type="ECO:0000256" key="8">
    <source>
        <dbReference type="ARBA" id="ARBA00023121"/>
    </source>
</evidence>
<evidence type="ECO:0000256" key="4">
    <source>
        <dbReference type="ARBA" id="ARBA00022475"/>
    </source>
</evidence>
<gene>
    <name evidence="13" type="ORF">LUZ62_079979</name>
</gene>
<dbReference type="GO" id="GO:0046872">
    <property type="term" value="F:metal ion binding"/>
    <property type="evidence" value="ECO:0007669"/>
    <property type="project" value="UniProtKB-KW"/>
</dbReference>
<keyword evidence="9" id="KW-0472">Membrane</keyword>
<dbReference type="CDD" id="cd04038">
    <property type="entry name" value="C2_ArfGAP"/>
    <property type="match status" value="1"/>
</dbReference>
<dbReference type="EMBL" id="JAMFTS010000005">
    <property type="protein sequence ID" value="KAJ4745574.1"/>
    <property type="molecule type" value="Genomic_DNA"/>
</dbReference>
<feature type="domain" description="C2" evidence="12">
    <location>
        <begin position="1"/>
        <end position="103"/>
    </location>
</feature>
<accession>A0AAV8BR59</accession>
<dbReference type="GO" id="GO:0005096">
    <property type="term" value="F:GTPase activator activity"/>
    <property type="evidence" value="ECO:0007669"/>
    <property type="project" value="UniProtKB-KW"/>
</dbReference>
<keyword evidence="6" id="KW-0479">Metal-binding</keyword>
<evidence type="ECO:0000313" key="13">
    <source>
        <dbReference type="EMBL" id="KAJ4745574.1"/>
    </source>
</evidence>
<evidence type="ECO:0000256" key="2">
    <source>
        <dbReference type="ARBA" id="ARBA00004236"/>
    </source>
</evidence>
<dbReference type="InterPro" id="IPR035892">
    <property type="entry name" value="C2_domain_sf"/>
</dbReference>
<evidence type="ECO:0000259" key="12">
    <source>
        <dbReference type="PROSITE" id="PS50004"/>
    </source>
</evidence>
<dbReference type="SUPFAM" id="SSF49562">
    <property type="entry name" value="C2 domain (Calcium/lipid-binding domain, CaLB)"/>
    <property type="match status" value="1"/>
</dbReference>
<evidence type="ECO:0000256" key="9">
    <source>
        <dbReference type="ARBA" id="ARBA00023136"/>
    </source>
</evidence>
<dbReference type="AlphaFoldDB" id="A0AAV8BR59"/>
<dbReference type="Proteomes" id="UP001140206">
    <property type="component" value="Chromosome 5"/>
</dbReference>
<keyword evidence="4" id="KW-1003">Cell membrane</keyword>
<dbReference type="PANTHER" id="PTHR45933:SF5">
    <property type="entry name" value="PROTEIN C2-DOMAIN ABA-RELATED 4"/>
    <property type="match status" value="1"/>
</dbReference>
<dbReference type="PANTHER" id="PTHR45933">
    <property type="entry name" value="PROTEIN C2-DOMAIN ABA-RELATED 4"/>
    <property type="match status" value="1"/>
</dbReference>
<evidence type="ECO:0000256" key="1">
    <source>
        <dbReference type="ARBA" id="ARBA00004123"/>
    </source>
</evidence>
<comment type="similarity">
    <text evidence="11">Belongs to the plant CAR protein family.</text>
</comment>
<keyword evidence="5" id="KW-0938">Abscisic acid signaling pathway</keyword>
<comment type="caution">
    <text evidence="13">The sequence shown here is derived from an EMBL/GenBank/DDBJ whole genome shotgun (WGS) entry which is preliminary data.</text>
</comment>
<keyword evidence="10" id="KW-0539">Nucleus</keyword>